<evidence type="ECO:0000313" key="1">
    <source>
        <dbReference type="EMBL" id="KHJ69288.1"/>
    </source>
</evidence>
<dbReference type="EMBL" id="JTJJ01000018">
    <property type="protein sequence ID" value="KHJ69288.1"/>
    <property type="molecule type" value="Genomic_DNA"/>
</dbReference>
<reference evidence="1 2" key="1">
    <citation type="submission" date="2014-11" db="EMBL/GenBank/DDBJ databases">
        <title>Genome sequencing of Pantoea rodasii ND03.</title>
        <authorList>
            <person name="Muhamad Yunos N.Y."/>
            <person name="Chan K.-G."/>
        </authorList>
    </citation>
    <scope>NUCLEOTIDE SEQUENCE [LARGE SCALE GENOMIC DNA]</scope>
    <source>
        <strain evidence="1 2">ND03</strain>
    </source>
</reference>
<comment type="caution">
    <text evidence="1">The sequence shown here is derived from an EMBL/GenBank/DDBJ whole genome shotgun (WGS) entry which is preliminary data.</text>
</comment>
<name>A0A0B1R8D9_9GAMM</name>
<protein>
    <submittedName>
        <fullName evidence="1">Uncharacterized protein</fullName>
    </submittedName>
</protein>
<sequence>MTGPQITGEYCIETTKGIKAANIDKPVEENTIFALELNFIPTLDPTIAPKIDAPHNRASDQPAWVLEKPLLNIYTMI</sequence>
<accession>A0A0B1R8D9</accession>
<evidence type="ECO:0000313" key="2">
    <source>
        <dbReference type="Proteomes" id="UP000030853"/>
    </source>
</evidence>
<proteinExistence type="predicted"/>
<dbReference type="AlphaFoldDB" id="A0A0B1R8D9"/>
<gene>
    <name evidence="1" type="ORF">QU24_04410</name>
</gene>
<dbReference type="Proteomes" id="UP000030853">
    <property type="component" value="Unassembled WGS sequence"/>
</dbReference>
<organism evidence="1 2">
    <name type="scientific">Pantoea rodasii</name>
    <dbReference type="NCBI Taxonomy" id="1076549"/>
    <lineage>
        <taxon>Bacteria</taxon>
        <taxon>Pseudomonadati</taxon>
        <taxon>Pseudomonadota</taxon>
        <taxon>Gammaproteobacteria</taxon>
        <taxon>Enterobacterales</taxon>
        <taxon>Erwiniaceae</taxon>
        <taxon>Pantoea</taxon>
    </lineage>
</organism>